<dbReference type="Proteomes" id="UP000003280">
    <property type="component" value="Unassembled WGS sequence"/>
</dbReference>
<dbReference type="AlphaFoldDB" id="E0NP45"/>
<proteinExistence type="predicted"/>
<accession>E0NP45</accession>
<dbReference type="STRING" id="862517.HMPREF9225_1934"/>
<feature type="chain" id="PRO_5003138178" description="SLH domain-containing protein" evidence="1">
    <location>
        <begin position="34"/>
        <end position="227"/>
    </location>
</feature>
<protein>
    <recommendedName>
        <fullName evidence="2">SLH domain-containing protein</fullName>
    </recommendedName>
</protein>
<feature type="domain" description="SLH" evidence="2">
    <location>
        <begin position="31"/>
        <end position="94"/>
    </location>
</feature>
<feature type="signal peptide" evidence="1">
    <location>
        <begin position="1"/>
        <end position="33"/>
    </location>
</feature>
<dbReference type="eggNOG" id="COG5492">
    <property type="taxonomic scope" value="Bacteria"/>
</dbReference>
<name>E0NP45_9FIRM</name>
<evidence type="ECO:0000259" key="2">
    <source>
        <dbReference type="PROSITE" id="PS51272"/>
    </source>
</evidence>
<keyword evidence="4" id="KW-1185">Reference proteome</keyword>
<organism evidence="3 4">
    <name type="scientific">Peptoniphilus duerdenii ATCC BAA-1640</name>
    <dbReference type="NCBI Taxonomy" id="862517"/>
    <lineage>
        <taxon>Bacteria</taxon>
        <taxon>Bacillati</taxon>
        <taxon>Bacillota</taxon>
        <taxon>Tissierellia</taxon>
        <taxon>Tissierellales</taxon>
        <taxon>Peptoniphilaceae</taxon>
        <taxon>Peptoniphilus</taxon>
    </lineage>
</organism>
<gene>
    <name evidence="3" type="ORF">HMPREF9225_1934</name>
</gene>
<evidence type="ECO:0000313" key="3">
    <source>
        <dbReference type="EMBL" id="EFM24513.1"/>
    </source>
</evidence>
<dbReference type="EMBL" id="AEEH01000053">
    <property type="protein sequence ID" value="EFM24513.1"/>
    <property type="molecule type" value="Genomic_DNA"/>
</dbReference>
<feature type="domain" description="SLH" evidence="2">
    <location>
        <begin position="95"/>
        <end position="152"/>
    </location>
</feature>
<dbReference type="PANTHER" id="PTHR43308:SF5">
    <property type="entry name" value="S-LAYER PROTEIN _ PEPTIDOGLYCAN ENDO-BETA-N-ACETYLGLUCOSAMINIDASE"/>
    <property type="match status" value="1"/>
</dbReference>
<comment type="caution">
    <text evidence="3">The sequence shown here is derived from an EMBL/GenBank/DDBJ whole genome shotgun (WGS) entry which is preliminary data.</text>
</comment>
<dbReference type="Pfam" id="PF00395">
    <property type="entry name" value="SLH"/>
    <property type="match status" value="3"/>
</dbReference>
<dbReference type="InterPro" id="IPR051465">
    <property type="entry name" value="Cell_Envelope_Struct_Comp"/>
</dbReference>
<sequence>MYVVGSGENMKMHKKILVLLLSVCILIPNFASAKSFLDTRDHWSREYVDKLSDMGLISGYDGGYFKPDQTMSRVEFYAVINQMANLKKTYPIFFTDVNQNDWYYKEVQKAVKAGYIVPTSGPLNPNADITRIEVVKVLGYMYNLKKKAAPDFKDIQNLSESDKGSLGALVSVGALGGYPDGNFKPGGAVSRAEISRILIGLIDKAGLPAERSVPDSKIKFGEKDLYE</sequence>
<dbReference type="PANTHER" id="PTHR43308">
    <property type="entry name" value="OUTER MEMBRANE PROTEIN ALPHA-RELATED"/>
    <property type="match status" value="1"/>
</dbReference>
<dbReference type="HOGENOM" id="CLU_108910_0_0_9"/>
<dbReference type="PROSITE" id="PS51272">
    <property type="entry name" value="SLH"/>
    <property type="match status" value="2"/>
</dbReference>
<evidence type="ECO:0000256" key="1">
    <source>
        <dbReference type="SAM" id="SignalP"/>
    </source>
</evidence>
<dbReference type="InterPro" id="IPR001119">
    <property type="entry name" value="SLH_dom"/>
</dbReference>
<evidence type="ECO:0000313" key="4">
    <source>
        <dbReference type="Proteomes" id="UP000003280"/>
    </source>
</evidence>
<reference evidence="3 4" key="1">
    <citation type="submission" date="2010-07" db="EMBL/GenBank/DDBJ databases">
        <authorList>
            <person name="Muzny D."/>
            <person name="Qin X."/>
            <person name="Deng J."/>
            <person name="Jiang H."/>
            <person name="Liu Y."/>
            <person name="Qu J."/>
            <person name="Song X.-Z."/>
            <person name="Zhang L."/>
            <person name="Thornton R."/>
            <person name="Coyle M."/>
            <person name="Francisco L."/>
            <person name="Jackson L."/>
            <person name="Javaid M."/>
            <person name="Korchina V."/>
            <person name="Kovar C."/>
            <person name="Mata R."/>
            <person name="Mathew T."/>
            <person name="Ngo R."/>
            <person name="Nguyen L."/>
            <person name="Nguyen N."/>
            <person name="Okwuonu G."/>
            <person name="Ongeri F."/>
            <person name="Pham C."/>
            <person name="Simmons D."/>
            <person name="Wilczek-Boney K."/>
            <person name="Hale W."/>
            <person name="Jakkamsetti A."/>
            <person name="Pham P."/>
            <person name="Ruth R."/>
            <person name="San Lucas F."/>
            <person name="Warren J."/>
            <person name="Zhang J."/>
            <person name="Zhao Z."/>
            <person name="Zhou C."/>
            <person name="Zhu D."/>
            <person name="Lee S."/>
            <person name="Bess C."/>
            <person name="Blankenburg K."/>
            <person name="Forbes L."/>
            <person name="Fu Q."/>
            <person name="Gubbala S."/>
            <person name="Hirani K."/>
            <person name="Jayaseelan J.C."/>
            <person name="Lara F."/>
            <person name="Munidasa M."/>
            <person name="Palculict T."/>
            <person name="Patil S."/>
            <person name="Pu L.-L."/>
            <person name="Saada N."/>
            <person name="Tang L."/>
            <person name="Weissenberger G."/>
            <person name="Zhu Y."/>
            <person name="Hemphill L."/>
            <person name="Shang Y."/>
            <person name="Youmans B."/>
            <person name="Ayvaz T."/>
            <person name="Ross M."/>
            <person name="Santibanez J."/>
            <person name="Aqrawi P."/>
            <person name="Gross S."/>
            <person name="Joshi V."/>
            <person name="Fowler G."/>
            <person name="Nazareth L."/>
            <person name="Reid J."/>
            <person name="Worley K."/>
            <person name="Petrosino J."/>
            <person name="Highlander S."/>
            <person name="Gibbs R."/>
        </authorList>
    </citation>
    <scope>NUCLEOTIDE SEQUENCE [LARGE SCALE GENOMIC DNA]</scope>
    <source>
        <strain evidence="3 4">ATCC BAA-1640</strain>
    </source>
</reference>
<keyword evidence="1" id="KW-0732">Signal</keyword>